<sequence>GPQERQTVPPAERVQTRSMTRRGLQASSSELTLPVPLATRGTKRRAMLEPAGGSSPKRPSRPQPCPTTTTEPTSSGPVASRGKETRCPVSVTAR</sequence>
<organism evidence="2 3">
    <name type="scientific">Trichonephila clavata</name>
    <name type="common">Joro spider</name>
    <name type="synonym">Nephila clavata</name>
    <dbReference type="NCBI Taxonomy" id="2740835"/>
    <lineage>
        <taxon>Eukaryota</taxon>
        <taxon>Metazoa</taxon>
        <taxon>Ecdysozoa</taxon>
        <taxon>Arthropoda</taxon>
        <taxon>Chelicerata</taxon>
        <taxon>Arachnida</taxon>
        <taxon>Araneae</taxon>
        <taxon>Araneomorphae</taxon>
        <taxon>Entelegynae</taxon>
        <taxon>Araneoidea</taxon>
        <taxon>Nephilidae</taxon>
        <taxon>Trichonephila</taxon>
    </lineage>
</organism>
<dbReference type="EMBL" id="BMAO01025608">
    <property type="protein sequence ID" value="GFR03749.1"/>
    <property type="molecule type" value="Genomic_DNA"/>
</dbReference>
<name>A0A8X6GIG2_TRICU</name>
<evidence type="ECO:0000313" key="3">
    <source>
        <dbReference type="Proteomes" id="UP000887116"/>
    </source>
</evidence>
<protein>
    <submittedName>
        <fullName evidence="2">Uncharacterized protein</fullName>
    </submittedName>
</protein>
<accession>A0A8X6GIG2</accession>
<gene>
    <name evidence="2" type="ORF">TNCT_343662</name>
</gene>
<feature type="non-terminal residue" evidence="2">
    <location>
        <position position="1"/>
    </location>
</feature>
<dbReference type="AlphaFoldDB" id="A0A8X6GIG2"/>
<evidence type="ECO:0000256" key="1">
    <source>
        <dbReference type="SAM" id="MobiDB-lite"/>
    </source>
</evidence>
<comment type="caution">
    <text evidence="2">The sequence shown here is derived from an EMBL/GenBank/DDBJ whole genome shotgun (WGS) entry which is preliminary data.</text>
</comment>
<dbReference type="Proteomes" id="UP000887116">
    <property type="component" value="Unassembled WGS sequence"/>
</dbReference>
<keyword evidence="3" id="KW-1185">Reference proteome</keyword>
<reference evidence="2" key="1">
    <citation type="submission" date="2020-07" db="EMBL/GenBank/DDBJ databases">
        <title>Multicomponent nature underlies the extraordinary mechanical properties of spider dragline silk.</title>
        <authorList>
            <person name="Kono N."/>
            <person name="Nakamura H."/>
            <person name="Mori M."/>
            <person name="Yoshida Y."/>
            <person name="Ohtoshi R."/>
            <person name="Malay A.D."/>
            <person name="Moran D.A.P."/>
            <person name="Tomita M."/>
            <person name="Numata K."/>
            <person name="Arakawa K."/>
        </authorList>
    </citation>
    <scope>NUCLEOTIDE SEQUENCE</scope>
</reference>
<feature type="region of interest" description="Disordered" evidence="1">
    <location>
        <begin position="1"/>
        <end position="94"/>
    </location>
</feature>
<proteinExistence type="predicted"/>
<feature type="non-terminal residue" evidence="2">
    <location>
        <position position="94"/>
    </location>
</feature>
<evidence type="ECO:0000313" key="2">
    <source>
        <dbReference type="EMBL" id="GFR03749.1"/>
    </source>
</evidence>
<feature type="compositionally biased region" description="Low complexity" evidence="1">
    <location>
        <begin position="66"/>
        <end position="77"/>
    </location>
</feature>